<dbReference type="InterPro" id="IPR017937">
    <property type="entry name" value="Thioredoxin_CS"/>
</dbReference>
<dbReference type="Proteomes" id="UP001299220">
    <property type="component" value="Unassembled WGS sequence"/>
</dbReference>
<gene>
    <name evidence="10" type="primary">trxA</name>
    <name evidence="10" type="ORF">JQM67_03840</name>
</gene>
<dbReference type="NCBIfam" id="TIGR01068">
    <property type="entry name" value="thioredoxin"/>
    <property type="match status" value="1"/>
</dbReference>
<evidence type="ECO:0000313" key="10">
    <source>
        <dbReference type="EMBL" id="MCF2651724.1"/>
    </source>
</evidence>
<dbReference type="PIRSF" id="PIRSF000077">
    <property type="entry name" value="Thioredoxin"/>
    <property type="match status" value="1"/>
</dbReference>
<accession>A0ABS9CP46</accession>
<dbReference type="Pfam" id="PF00085">
    <property type="entry name" value="Thioredoxin"/>
    <property type="match status" value="1"/>
</dbReference>
<feature type="domain" description="Thioredoxin" evidence="9">
    <location>
        <begin position="1"/>
        <end position="115"/>
    </location>
</feature>
<dbReference type="Gene3D" id="3.40.30.10">
    <property type="entry name" value="Glutaredoxin"/>
    <property type="match status" value="1"/>
</dbReference>
<evidence type="ECO:0000256" key="7">
    <source>
        <dbReference type="NCBIfam" id="TIGR01068"/>
    </source>
</evidence>
<evidence type="ECO:0000259" key="9">
    <source>
        <dbReference type="PROSITE" id="PS51352"/>
    </source>
</evidence>
<dbReference type="PRINTS" id="PR00421">
    <property type="entry name" value="THIOREDOXIN"/>
</dbReference>
<name>A0ABS9CP46_9FIRM</name>
<dbReference type="InterPro" id="IPR013766">
    <property type="entry name" value="Thioredoxin_domain"/>
</dbReference>
<protein>
    <recommendedName>
        <fullName evidence="2 7">Thioredoxin</fullName>
    </recommendedName>
</protein>
<evidence type="ECO:0000256" key="3">
    <source>
        <dbReference type="ARBA" id="ARBA00022448"/>
    </source>
</evidence>
<reference evidence="10 11" key="1">
    <citation type="submission" date="2020-12" db="EMBL/GenBank/DDBJ databases">
        <title>Whole genome sequences of gut porcine anaerobes.</title>
        <authorList>
            <person name="Kubasova T."/>
            <person name="Jahodarova E."/>
            <person name="Rychlik I."/>
        </authorList>
    </citation>
    <scope>NUCLEOTIDE SEQUENCE [LARGE SCALE GENOMIC DNA]</scope>
    <source>
        <strain evidence="10 11">An867</strain>
    </source>
</reference>
<sequence>MNNSYQEEIIMAILHPTADTFEALLQENKLVLVDFFATWCGPCRMIAPFIEQVAEEYAGRAAVAKIDVDEEQELAAKYGIESIPTVILFKDGQPITTEIGAHQKDFYANLIDMHL</sequence>
<dbReference type="SUPFAM" id="SSF52833">
    <property type="entry name" value="Thioredoxin-like"/>
    <property type="match status" value="1"/>
</dbReference>
<keyword evidence="4" id="KW-0249">Electron transport</keyword>
<dbReference type="PANTHER" id="PTHR45663:SF11">
    <property type="entry name" value="GEO12009P1"/>
    <property type="match status" value="1"/>
</dbReference>
<keyword evidence="11" id="KW-1185">Reference proteome</keyword>
<evidence type="ECO:0000256" key="5">
    <source>
        <dbReference type="ARBA" id="ARBA00023157"/>
    </source>
</evidence>
<dbReference type="EMBL" id="JAFBIT010000001">
    <property type="protein sequence ID" value="MCF2651724.1"/>
    <property type="molecule type" value="Genomic_DNA"/>
</dbReference>
<dbReference type="PROSITE" id="PS00194">
    <property type="entry name" value="THIOREDOXIN_1"/>
    <property type="match status" value="1"/>
</dbReference>
<dbReference type="InterPro" id="IPR036249">
    <property type="entry name" value="Thioredoxin-like_sf"/>
</dbReference>
<comment type="similarity">
    <text evidence="1 8">Belongs to the thioredoxin family.</text>
</comment>
<evidence type="ECO:0000256" key="8">
    <source>
        <dbReference type="PIRNR" id="PIRNR000077"/>
    </source>
</evidence>
<keyword evidence="3" id="KW-0813">Transport</keyword>
<keyword evidence="5" id="KW-1015">Disulfide bond</keyword>
<dbReference type="InterPro" id="IPR005746">
    <property type="entry name" value="Thioredoxin"/>
</dbReference>
<dbReference type="PROSITE" id="PS51352">
    <property type="entry name" value="THIOREDOXIN_2"/>
    <property type="match status" value="1"/>
</dbReference>
<dbReference type="PANTHER" id="PTHR45663">
    <property type="entry name" value="GEO12009P1"/>
    <property type="match status" value="1"/>
</dbReference>
<evidence type="ECO:0000256" key="6">
    <source>
        <dbReference type="ARBA" id="ARBA00023284"/>
    </source>
</evidence>
<evidence type="ECO:0000256" key="2">
    <source>
        <dbReference type="ARBA" id="ARBA00020570"/>
    </source>
</evidence>
<organism evidence="10 11">
    <name type="scientific">Anaeromassilibacillus senegalensis</name>
    <dbReference type="NCBI Taxonomy" id="1673717"/>
    <lineage>
        <taxon>Bacteria</taxon>
        <taxon>Bacillati</taxon>
        <taxon>Bacillota</taxon>
        <taxon>Clostridia</taxon>
        <taxon>Eubacteriales</taxon>
        <taxon>Acutalibacteraceae</taxon>
        <taxon>Anaeromassilibacillus</taxon>
    </lineage>
</organism>
<evidence type="ECO:0000256" key="4">
    <source>
        <dbReference type="ARBA" id="ARBA00022982"/>
    </source>
</evidence>
<keyword evidence="6" id="KW-0676">Redox-active center</keyword>
<evidence type="ECO:0000313" key="11">
    <source>
        <dbReference type="Proteomes" id="UP001299220"/>
    </source>
</evidence>
<comment type="caution">
    <text evidence="10">The sequence shown here is derived from an EMBL/GenBank/DDBJ whole genome shotgun (WGS) entry which is preliminary data.</text>
</comment>
<proteinExistence type="inferred from homology"/>
<evidence type="ECO:0000256" key="1">
    <source>
        <dbReference type="ARBA" id="ARBA00008987"/>
    </source>
</evidence>
<dbReference type="CDD" id="cd02947">
    <property type="entry name" value="TRX_family"/>
    <property type="match status" value="1"/>
</dbReference>